<proteinExistence type="predicted"/>
<evidence type="ECO:0000256" key="1">
    <source>
        <dbReference type="SAM" id="MobiDB-lite"/>
    </source>
</evidence>
<sequence>MDWAATEKGEVTREEEKGREGSEGADCNKDRRVTRHSVSSVYSGPWDLTIGDEVGLPPMVVSPPTETPDQTAQPRAEKRRSTSTP</sequence>
<evidence type="ECO:0000313" key="2">
    <source>
        <dbReference type="EMBL" id="KAJ1198401.1"/>
    </source>
</evidence>
<dbReference type="EMBL" id="JANPWB010000003">
    <property type="protein sequence ID" value="KAJ1198401.1"/>
    <property type="molecule type" value="Genomic_DNA"/>
</dbReference>
<feature type="compositionally biased region" description="Basic and acidic residues" evidence="1">
    <location>
        <begin position="75"/>
        <end position="85"/>
    </location>
</feature>
<dbReference type="Proteomes" id="UP001066276">
    <property type="component" value="Chromosome 2_1"/>
</dbReference>
<dbReference type="AlphaFoldDB" id="A0AAV7VD92"/>
<keyword evidence="3" id="KW-1185">Reference proteome</keyword>
<evidence type="ECO:0000313" key="3">
    <source>
        <dbReference type="Proteomes" id="UP001066276"/>
    </source>
</evidence>
<protein>
    <submittedName>
        <fullName evidence="2">Uncharacterized protein</fullName>
    </submittedName>
</protein>
<gene>
    <name evidence="2" type="ORF">NDU88_002242</name>
</gene>
<comment type="caution">
    <text evidence="2">The sequence shown here is derived from an EMBL/GenBank/DDBJ whole genome shotgun (WGS) entry which is preliminary data.</text>
</comment>
<feature type="region of interest" description="Disordered" evidence="1">
    <location>
        <begin position="1"/>
        <end position="85"/>
    </location>
</feature>
<reference evidence="2" key="1">
    <citation type="journal article" date="2022" name="bioRxiv">
        <title>Sequencing and chromosome-scale assembly of the giantPleurodeles waltlgenome.</title>
        <authorList>
            <person name="Brown T."/>
            <person name="Elewa A."/>
            <person name="Iarovenko S."/>
            <person name="Subramanian E."/>
            <person name="Araus A.J."/>
            <person name="Petzold A."/>
            <person name="Susuki M."/>
            <person name="Suzuki K.-i.T."/>
            <person name="Hayashi T."/>
            <person name="Toyoda A."/>
            <person name="Oliveira C."/>
            <person name="Osipova E."/>
            <person name="Leigh N.D."/>
            <person name="Simon A."/>
            <person name="Yun M.H."/>
        </authorList>
    </citation>
    <scope>NUCLEOTIDE SEQUENCE</scope>
    <source>
        <strain evidence="2">20211129_DDA</strain>
        <tissue evidence="2">Liver</tissue>
    </source>
</reference>
<accession>A0AAV7VD92</accession>
<feature type="compositionally biased region" description="Basic and acidic residues" evidence="1">
    <location>
        <begin position="1"/>
        <end position="31"/>
    </location>
</feature>
<name>A0AAV7VD92_PLEWA</name>
<organism evidence="2 3">
    <name type="scientific">Pleurodeles waltl</name>
    <name type="common">Iberian ribbed newt</name>
    <dbReference type="NCBI Taxonomy" id="8319"/>
    <lineage>
        <taxon>Eukaryota</taxon>
        <taxon>Metazoa</taxon>
        <taxon>Chordata</taxon>
        <taxon>Craniata</taxon>
        <taxon>Vertebrata</taxon>
        <taxon>Euteleostomi</taxon>
        <taxon>Amphibia</taxon>
        <taxon>Batrachia</taxon>
        <taxon>Caudata</taxon>
        <taxon>Salamandroidea</taxon>
        <taxon>Salamandridae</taxon>
        <taxon>Pleurodelinae</taxon>
        <taxon>Pleurodeles</taxon>
    </lineage>
</organism>